<keyword evidence="4" id="KW-1185">Reference proteome</keyword>
<dbReference type="PANTHER" id="PTHR34136">
    <property type="match status" value="1"/>
</dbReference>
<proteinExistence type="predicted"/>
<dbReference type="Proteomes" id="UP001139103">
    <property type="component" value="Unassembled WGS sequence"/>
</dbReference>
<accession>A0A9X1MQ50</accession>
<gene>
    <name evidence="3" type="ORF">LOC68_23135</name>
</gene>
<comment type="caution">
    <text evidence="3">The sequence shown here is derived from an EMBL/GenBank/DDBJ whole genome shotgun (WGS) entry which is preliminary data.</text>
</comment>
<evidence type="ECO:0000313" key="4">
    <source>
        <dbReference type="Proteomes" id="UP001139103"/>
    </source>
</evidence>
<dbReference type="RefSeq" id="WP_230223140.1">
    <property type="nucleotide sequence ID" value="NZ_JAJKFT010000010.1"/>
</dbReference>
<dbReference type="AlphaFoldDB" id="A0A9X1MQ50"/>
<keyword evidence="1" id="KW-0328">Glycosyltransferase</keyword>
<dbReference type="GO" id="GO:0016758">
    <property type="term" value="F:hexosyltransferase activity"/>
    <property type="evidence" value="ECO:0007669"/>
    <property type="project" value="TreeGrafter"/>
</dbReference>
<dbReference type="CDD" id="cd06533">
    <property type="entry name" value="Glyco_transf_WecG_TagA"/>
    <property type="match status" value="1"/>
</dbReference>
<dbReference type="NCBIfam" id="TIGR00696">
    <property type="entry name" value="wecG_tagA_cpsF"/>
    <property type="match status" value="1"/>
</dbReference>
<evidence type="ECO:0000256" key="2">
    <source>
        <dbReference type="ARBA" id="ARBA00022679"/>
    </source>
</evidence>
<name>A0A9X1MQ50_9BACT</name>
<keyword evidence="2" id="KW-0808">Transferase</keyword>
<evidence type="ECO:0000313" key="3">
    <source>
        <dbReference type="EMBL" id="MCC9631298.1"/>
    </source>
</evidence>
<dbReference type="Pfam" id="PF03808">
    <property type="entry name" value="Glyco_tran_WecG"/>
    <property type="match status" value="1"/>
</dbReference>
<evidence type="ECO:0000256" key="1">
    <source>
        <dbReference type="ARBA" id="ARBA00022676"/>
    </source>
</evidence>
<sequence length="260" mass="29253">MSRRVKLFGVEIDALRMPEVVSEIWRQIDSPDSTAQYVVTPNVDHAVLLQEDPGLQSAYAEARWVLADGWPVVWASRFLRQPLPERVAGSDLVPNLFASASEEKKLSVFLLGAAPGVAQRAAAQIEQRWPNVTVCGTYSPPLGFEHDEAENERIIEMINAAAPQLLVIGLGAPKQELWIARHHSKLKIKAAVCAGATIDFLAGEKQRAPRWMQQGGIEWLHRMLVDPRRLVRRYVRDAIVFPTLVWREWLHVGGTQEPQY</sequence>
<reference evidence="3" key="1">
    <citation type="submission" date="2021-11" db="EMBL/GenBank/DDBJ databases">
        <title>Genome sequence.</title>
        <authorList>
            <person name="Sun Q."/>
        </authorList>
    </citation>
    <scope>NUCLEOTIDE SEQUENCE</scope>
    <source>
        <strain evidence="3">JC732</strain>
    </source>
</reference>
<dbReference type="PANTHER" id="PTHR34136:SF1">
    <property type="entry name" value="UDP-N-ACETYL-D-MANNOSAMINURONIC ACID TRANSFERASE"/>
    <property type="match status" value="1"/>
</dbReference>
<protein>
    <submittedName>
        <fullName evidence="3">WecB/TagA/CpsF family glycosyltransferase</fullName>
    </submittedName>
</protein>
<organism evidence="3 4">
    <name type="scientific">Blastopirellula sediminis</name>
    <dbReference type="NCBI Taxonomy" id="2894196"/>
    <lineage>
        <taxon>Bacteria</taxon>
        <taxon>Pseudomonadati</taxon>
        <taxon>Planctomycetota</taxon>
        <taxon>Planctomycetia</taxon>
        <taxon>Pirellulales</taxon>
        <taxon>Pirellulaceae</taxon>
        <taxon>Blastopirellula</taxon>
    </lineage>
</organism>
<dbReference type="InterPro" id="IPR004629">
    <property type="entry name" value="WecG_TagA_CpsF"/>
</dbReference>
<dbReference type="EMBL" id="JAJKFT010000010">
    <property type="protein sequence ID" value="MCC9631298.1"/>
    <property type="molecule type" value="Genomic_DNA"/>
</dbReference>